<organism evidence="4 5">
    <name type="scientific">Marchantia polymorpha</name>
    <name type="common">Common liverwort</name>
    <name type="synonym">Marchantia aquatica</name>
    <dbReference type="NCBI Taxonomy" id="3197"/>
    <lineage>
        <taxon>Eukaryota</taxon>
        <taxon>Viridiplantae</taxon>
        <taxon>Streptophyta</taxon>
        <taxon>Embryophyta</taxon>
        <taxon>Marchantiophyta</taxon>
        <taxon>Marchantiopsida</taxon>
        <taxon>Marchantiidae</taxon>
        <taxon>Marchantiales</taxon>
        <taxon>Marchantiaceae</taxon>
        <taxon>Marchantia</taxon>
    </lineage>
</organism>
<feature type="signal peptide" evidence="3">
    <location>
        <begin position="1"/>
        <end position="24"/>
    </location>
</feature>
<evidence type="ECO:0000256" key="3">
    <source>
        <dbReference type="SAM" id="SignalP"/>
    </source>
</evidence>
<evidence type="ECO:0000256" key="1">
    <source>
        <dbReference type="ARBA" id="ARBA00006010"/>
    </source>
</evidence>
<sequence length="150" mass="15897">MKTVYASVFICVVVLSGSIATGSSELRTDEHELVFKVRALLQIPSNPSLPPPQTAGNCTLFNRTICSNLILNPAGGIDCCAGKCVNVATDNNNCLLCGNKCPTGTTCCSSFCLNLQNNGFNCGRCGLVCPFRIIPFLPLFPGRCEKGVCV</sequence>
<dbReference type="PANTHER" id="PTHR33227">
    <property type="entry name" value="STIGMA-SPECIFIC STIG1-LIKE PROTEIN 3"/>
    <property type="match status" value="1"/>
</dbReference>
<feature type="chain" id="PRO_5015350480" evidence="3">
    <location>
        <begin position="25"/>
        <end position="150"/>
    </location>
</feature>
<evidence type="ECO:0000256" key="2">
    <source>
        <dbReference type="ARBA" id="ARBA00022729"/>
    </source>
</evidence>
<accession>A0A2R6WYN7</accession>
<evidence type="ECO:0000313" key="5">
    <source>
        <dbReference type="Proteomes" id="UP000244005"/>
    </source>
</evidence>
<dbReference type="PANTHER" id="PTHR33227:SF48">
    <property type="entry name" value="STIGMA-SPECIFIC STIG1-LIKE PROTEIN 4"/>
    <property type="match status" value="1"/>
</dbReference>
<protein>
    <submittedName>
        <fullName evidence="4">Uncharacterized protein</fullName>
    </submittedName>
</protein>
<keyword evidence="2 3" id="KW-0732">Signal</keyword>
<comment type="similarity">
    <text evidence="1">Belongs to the STIG1 family.</text>
</comment>
<dbReference type="AlphaFoldDB" id="A0A2R6WYN7"/>
<name>A0A2R6WYN7_MARPO</name>
<gene>
    <name evidence="4" type="ORF">MARPO_0048s0085</name>
</gene>
<reference evidence="5" key="1">
    <citation type="journal article" date="2017" name="Cell">
        <title>Insights into land plant evolution garnered from the Marchantia polymorpha genome.</title>
        <authorList>
            <person name="Bowman J.L."/>
            <person name="Kohchi T."/>
            <person name="Yamato K.T."/>
            <person name="Jenkins J."/>
            <person name="Shu S."/>
            <person name="Ishizaki K."/>
            <person name="Yamaoka S."/>
            <person name="Nishihama R."/>
            <person name="Nakamura Y."/>
            <person name="Berger F."/>
            <person name="Adam C."/>
            <person name="Aki S.S."/>
            <person name="Althoff F."/>
            <person name="Araki T."/>
            <person name="Arteaga-Vazquez M.A."/>
            <person name="Balasubrmanian S."/>
            <person name="Barry K."/>
            <person name="Bauer D."/>
            <person name="Boehm C.R."/>
            <person name="Briginshaw L."/>
            <person name="Caballero-Perez J."/>
            <person name="Catarino B."/>
            <person name="Chen F."/>
            <person name="Chiyoda S."/>
            <person name="Chovatia M."/>
            <person name="Davies K.M."/>
            <person name="Delmans M."/>
            <person name="Demura T."/>
            <person name="Dierschke T."/>
            <person name="Dolan L."/>
            <person name="Dorantes-Acosta A.E."/>
            <person name="Eklund D.M."/>
            <person name="Florent S.N."/>
            <person name="Flores-Sandoval E."/>
            <person name="Fujiyama A."/>
            <person name="Fukuzawa H."/>
            <person name="Galik B."/>
            <person name="Grimanelli D."/>
            <person name="Grimwood J."/>
            <person name="Grossniklaus U."/>
            <person name="Hamada T."/>
            <person name="Haseloff J."/>
            <person name="Hetherington A.J."/>
            <person name="Higo A."/>
            <person name="Hirakawa Y."/>
            <person name="Hundley H.N."/>
            <person name="Ikeda Y."/>
            <person name="Inoue K."/>
            <person name="Inoue S.I."/>
            <person name="Ishida S."/>
            <person name="Jia Q."/>
            <person name="Kakita M."/>
            <person name="Kanazawa T."/>
            <person name="Kawai Y."/>
            <person name="Kawashima T."/>
            <person name="Kennedy M."/>
            <person name="Kinose K."/>
            <person name="Kinoshita T."/>
            <person name="Kohara Y."/>
            <person name="Koide E."/>
            <person name="Komatsu K."/>
            <person name="Kopischke S."/>
            <person name="Kubo M."/>
            <person name="Kyozuka J."/>
            <person name="Lagercrantz U."/>
            <person name="Lin S.S."/>
            <person name="Lindquist E."/>
            <person name="Lipzen A.M."/>
            <person name="Lu C.W."/>
            <person name="De Luna E."/>
            <person name="Martienssen R.A."/>
            <person name="Minamino N."/>
            <person name="Mizutani M."/>
            <person name="Mizutani M."/>
            <person name="Mochizuki N."/>
            <person name="Monte I."/>
            <person name="Mosher R."/>
            <person name="Nagasaki H."/>
            <person name="Nakagami H."/>
            <person name="Naramoto S."/>
            <person name="Nishitani K."/>
            <person name="Ohtani M."/>
            <person name="Okamoto T."/>
            <person name="Okumura M."/>
            <person name="Phillips J."/>
            <person name="Pollak B."/>
            <person name="Reinders A."/>
            <person name="Rovekamp M."/>
            <person name="Sano R."/>
            <person name="Sawa S."/>
            <person name="Schmid M.W."/>
            <person name="Shirakawa M."/>
            <person name="Solano R."/>
            <person name="Spunde A."/>
            <person name="Suetsugu N."/>
            <person name="Sugano S."/>
            <person name="Sugiyama A."/>
            <person name="Sun R."/>
            <person name="Suzuki Y."/>
            <person name="Takenaka M."/>
            <person name="Takezawa D."/>
            <person name="Tomogane H."/>
            <person name="Tsuzuki M."/>
            <person name="Ueda T."/>
            <person name="Umeda M."/>
            <person name="Ward J.M."/>
            <person name="Watanabe Y."/>
            <person name="Yazaki K."/>
            <person name="Yokoyama R."/>
            <person name="Yoshitake Y."/>
            <person name="Yotsui I."/>
            <person name="Zachgo S."/>
            <person name="Schmutz J."/>
        </authorList>
    </citation>
    <scope>NUCLEOTIDE SEQUENCE [LARGE SCALE GENOMIC DNA]</scope>
    <source>
        <strain evidence="5">Tak-1</strain>
    </source>
</reference>
<keyword evidence="5" id="KW-1185">Reference proteome</keyword>
<evidence type="ECO:0000313" key="4">
    <source>
        <dbReference type="EMBL" id="PTQ38976.1"/>
    </source>
</evidence>
<dbReference type="Proteomes" id="UP000244005">
    <property type="component" value="Unassembled WGS sequence"/>
</dbReference>
<dbReference type="OrthoDB" id="4199702at2759"/>
<dbReference type="InterPro" id="IPR006969">
    <property type="entry name" value="Stig-like"/>
</dbReference>
<dbReference type="EMBL" id="KZ772720">
    <property type="protein sequence ID" value="PTQ38976.1"/>
    <property type="molecule type" value="Genomic_DNA"/>
</dbReference>
<proteinExistence type="inferred from homology"/>
<dbReference type="Pfam" id="PF04885">
    <property type="entry name" value="Stig1"/>
    <property type="match status" value="1"/>
</dbReference>
<dbReference type="Gramene" id="Mp5g09860.1">
    <property type="protein sequence ID" value="Mp5g09860.1.cds1"/>
    <property type="gene ID" value="Mp5g09860"/>
</dbReference>